<evidence type="ECO:0000313" key="2">
    <source>
        <dbReference type="Proteomes" id="UP000059680"/>
    </source>
</evidence>
<dbReference type="PaxDb" id="39947-A0A0P0XD40"/>
<reference evidence="1 2" key="2">
    <citation type="journal article" date="2013" name="Plant Cell Physiol.">
        <title>Rice Annotation Project Database (RAP-DB): an integrative and interactive database for rice genomics.</title>
        <authorList>
            <person name="Sakai H."/>
            <person name="Lee S.S."/>
            <person name="Tanaka T."/>
            <person name="Numa H."/>
            <person name="Kim J."/>
            <person name="Kawahara Y."/>
            <person name="Wakimoto H."/>
            <person name="Yang C.C."/>
            <person name="Iwamoto M."/>
            <person name="Abe T."/>
            <person name="Yamada Y."/>
            <person name="Muto A."/>
            <person name="Inokuchi H."/>
            <person name="Ikemura T."/>
            <person name="Matsumoto T."/>
            <person name="Sasaki T."/>
            <person name="Itoh T."/>
        </authorList>
    </citation>
    <scope>NUCLEOTIDE SEQUENCE [LARGE SCALE GENOMIC DNA]</scope>
    <source>
        <strain evidence="2">cv. Nipponbare</strain>
    </source>
</reference>
<reference evidence="1 2" key="3">
    <citation type="journal article" date="2013" name="Rice">
        <title>Improvement of the Oryza sativa Nipponbare reference genome using next generation sequence and optical map data.</title>
        <authorList>
            <person name="Kawahara Y."/>
            <person name="de la Bastide M."/>
            <person name="Hamilton J.P."/>
            <person name="Kanamori H."/>
            <person name="McCombie W.R."/>
            <person name="Ouyang S."/>
            <person name="Schwartz D.C."/>
            <person name="Tanaka T."/>
            <person name="Wu J."/>
            <person name="Zhou S."/>
            <person name="Childs K.L."/>
            <person name="Davidson R.M."/>
            <person name="Lin H."/>
            <person name="Quesada-Ocampo L."/>
            <person name="Vaillancourt B."/>
            <person name="Sakai H."/>
            <person name="Lee S.S."/>
            <person name="Kim J."/>
            <person name="Numa H."/>
            <person name="Itoh T."/>
            <person name="Buell C.R."/>
            <person name="Matsumoto T."/>
        </authorList>
    </citation>
    <scope>NUCLEOTIDE SEQUENCE [LARGE SCALE GENOMIC DNA]</scope>
    <source>
        <strain evidence="2">cv. Nipponbare</strain>
    </source>
</reference>
<name>A0A0P0XD40_ORYSJ</name>
<accession>A0A0P0XD40</accession>
<dbReference type="Gramene" id="Os08t0205125-00">
    <property type="protein sequence ID" value="Os08t0205125-00"/>
    <property type="gene ID" value="Os08g0205125"/>
</dbReference>
<dbReference type="InParanoid" id="A0A0P0XD40"/>
<keyword evidence="2" id="KW-1185">Reference proteome</keyword>
<protein>
    <submittedName>
        <fullName evidence="1">Os08g0205125 protein</fullName>
    </submittedName>
</protein>
<dbReference type="AlphaFoldDB" id="A0A0P0XD40"/>
<dbReference type="EMBL" id="AP014964">
    <property type="protein sequence ID" value="BAT04291.1"/>
    <property type="molecule type" value="Genomic_DNA"/>
</dbReference>
<reference evidence="2" key="1">
    <citation type="journal article" date="2005" name="Nature">
        <title>The map-based sequence of the rice genome.</title>
        <authorList>
            <consortium name="International rice genome sequencing project (IRGSP)"/>
            <person name="Matsumoto T."/>
            <person name="Wu J."/>
            <person name="Kanamori H."/>
            <person name="Katayose Y."/>
            <person name="Fujisawa M."/>
            <person name="Namiki N."/>
            <person name="Mizuno H."/>
            <person name="Yamamoto K."/>
            <person name="Antonio B.A."/>
            <person name="Baba T."/>
            <person name="Sakata K."/>
            <person name="Nagamura Y."/>
            <person name="Aoki H."/>
            <person name="Arikawa K."/>
            <person name="Arita K."/>
            <person name="Bito T."/>
            <person name="Chiden Y."/>
            <person name="Fujitsuka N."/>
            <person name="Fukunaka R."/>
            <person name="Hamada M."/>
            <person name="Harada C."/>
            <person name="Hayashi A."/>
            <person name="Hijishita S."/>
            <person name="Honda M."/>
            <person name="Hosokawa S."/>
            <person name="Ichikawa Y."/>
            <person name="Idonuma A."/>
            <person name="Iijima M."/>
            <person name="Ikeda M."/>
            <person name="Ikeno M."/>
            <person name="Ito K."/>
            <person name="Ito S."/>
            <person name="Ito T."/>
            <person name="Ito Y."/>
            <person name="Ito Y."/>
            <person name="Iwabuchi A."/>
            <person name="Kamiya K."/>
            <person name="Karasawa W."/>
            <person name="Kurita K."/>
            <person name="Katagiri S."/>
            <person name="Kikuta A."/>
            <person name="Kobayashi H."/>
            <person name="Kobayashi N."/>
            <person name="Machita K."/>
            <person name="Maehara T."/>
            <person name="Masukawa M."/>
            <person name="Mizubayashi T."/>
            <person name="Mukai Y."/>
            <person name="Nagasaki H."/>
            <person name="Nagata Y."/>
            <person name="Naito S."/>
            <person name="Nakashima M."/>
            <person name="Nakama Y."/>
            <person name="Nakamichi Y."/>
            <person name="Nakamura M."/>
            <person name="Meguro A."/>
            <person name="Negishi M."/>
            <person name="Ohta I."/>
            <person name="Ohta T."/>
            <person name="Okamoto M."/>
            <person name="Ono N."/>
            <person name="Saji S."/>
            <person name="Sakaguchi M."/>
            <person name="Sakai K."/>
            <person name="Shibata M."/>
            <person name="Shimokawa T."/>
            <person name="Song J."/>
            <person name="Takazaki Y."/>
            <person name="Terasawa K."/>
            <person name="Tsugane M."/>
            <person name="Tsuji K."/>
            <person name="Ueda S."/>
            <person name="Waki K."/>
            <person name="Yamagata H."/>
            <person name="Yamamoto M."/>
            <person name="Yamamoto S."/>
            <person name="Yamane H."/>
            <person name="Yoshiki S."/>
            <person name="Yoshihara R."/>
            <person name="Yukawa K."/>
            <person name="Zhong H."/>
            <person name="Yano M."/>
            <person name="Yuan Q."/>
            <person name="Ouyang S."/>
            <person name="Liu J."/>
            <person name="Jones K.M."/>
            <person name="Gansberger K."/>
            <person name="Moffat K."/>
            <person name="Hill J."/>
            <person name="Bera J."/>
            <person name="Fadrosh D."/>
            <person name="Jin S."/>
            <person name="Johri S."/>
            <person name="Kim M."/>
            <person name="Overton L."/>
            <person name="Reardon M."/>
            <person name="Tsitrin T."/>
            <person name="Vuong H."/>
            <person name="Weaver B."/>
            <person name="Ciecko A."/>
            <person name="Tallon L."/>
            <person name="Jackson J."/>
            <person name="Pai G."/>
            <person name="Aken S.V."/>
            <person name="Utterback T."/>
            <person name="Reidmuller S."/>
            <person name="Feldblyum T."/>
            <person name="Hsiao J."/>
            <person name="Zismann V."/>
            <person name="Iobst S."/>
            <person name="de Vazeille A.R."/>
            <person name="Buell C.R."/>
            <person name="Ying K."/>
            <person name="Li Y."/>
            <person name="Lu T."/>
            <person name="Huang Y."/>
            <person name="Zhao Q."/>
            <person name="Feng Q."/>
            <person name="Zhang L."/>
            <person name="Zhu J."/>
            <person name="Weng Q."/>
            <person name="Mu J."/>
            <person name="Lu Y."/>
            <person name="Fan D."/>
            <person name="Liu Y."/>
            <person name="Guan J."/>
            <person name="Zhang Y."/>
            <person name="Yu S."/>
            <person name="Liu X."/>
            <person name="Zhang Y."/>
            <person name="Hong G."/>
            <person name="Han B."/>
            <person name="Choisne N."/>
            <person name="Demange N."/>
            <person name="Orjeda G."/>
            <person name="Samain S."/>
            <person name="Cattolico L."/>
            <person name="Pelletier E."/>
            <person name="Couloux A."/>
            <person name="Segurens B."/>
            <person name="Wincker P."/>
            <person name="D'Hont A."/>
            <person name="Scarpelli C."/>
            <person name="Weissenbach J."/>
            <person name="Salanoubat M."/>
            <person name="Quetier F."/>
            <person name="Yu Y."/>
            <person name="Kim H.R."/>
            <person name="Rambo T."/>
            <person name="Currie J."/>
            <person name="Collura K."/>
            <person name="Luo M."/>
            <person name="Yang T."/>
            <person name="Ammiraju J.S.S."/>
            <person name="Engler F."/>
            <person name="Soderlund C."/>
            <person name="Wing R.A."/>
            <person name="Palmer L.E."/>
            <person name="de la Bastide M."/>
            <person name="Spiegel L."/>
            <person name="Nascimento L."/>
            <person name="Zutavern T."/>
            <person name="O'Shaughnessy A."/>
            <person name="Dike S."/>
            <person name="Dedhia N."/>
            <person name="Preston R."/>
            <person name="Balija V."/>
            <person name="McCombie W.R."/>
            <person name="Chow T."/>
            <person name="Chen H."/>
            <person name="Chung M."/>
            <person name="Chen C."/>
            <person name="Shaw J."/>
            <person name="Wu H."/>
            <person name="Hsiao K."/>
            <person name="Chao Y."/>
            <person name="Chu M."/>
            <person name="Cheng C."/>
            <person name="Hour A."/>
            <person name="Lee P."/>
            <person name="Lin S."/>
            <person name="Lin Y."/>
            <person name="Liou J."/>
            <person name="Liu S."/>
            <person name="Hsing Y."/>
            <person name="Raghuvanshi S."/>
            <person name="Mohanty A."/>
            <person name="Bharti A.K."/>
            <person name="Gaur A."/>
            <person name="Gupta V."/>
            <person name="Kumar D."/>
            <person name="Ravi V."/>
            <person name="Vij S."/>
            <person name="Kapur A."/>
            <person name="Khurana P."/>
            <person name="Khurana P."/>
            <person name="Khurana J.P."/>
            <person name="Tyagi A.K."/>
            <person name="Gaikwad K."/>
            <person name="Singh A."/>
            <person name="Dalal V."/>
            <person name="Srivastava S."/>
            <person name="Dixit A."/>
            <person name="Pal A.K."/>
            <person name="Ghazi I.A."/>
            <person name="Yadav M."/>
            <person name="Pandit A."/>
            <person name="Bhargava A."/>
            <person name="Sureshbabu K."/>
            <person name="Batra K."/>
            <person name="Sharma T.R."/>
            <person name="Mohapatra T."/>
            <person name="Singh N.K."/>
            <person name="Messing J."/>
            <person name="Nelson A.B."/>
            <person name="Fuks G."/>
            <person name="Kavchok S."/>
            <person name="Keizer G."/>
            <person name="Linton E."/>
            <person name="Llaca V."/>
            <person name="Song R."/>
            <person name="Tanyolac B."/>
            <person name="Young S."/>
            <person name="Ho-Il K."/>
            <person name="Hahn J.H."/>
            <person name="Sangsakoo G."/>
            <person name="Vanavichit A."/>
            <person name="de Mattos Luiz.A.T."/>
            <person name="Zimmer P.D."/>
            <person name="Malone G."/>
            <person name="Dellagostin O."/>
            <person name="de Oliveira A.C."/>
            <person name="Bevan M."/>
            <person name="Bancroft I."/>
            <person name="Minx P."/>
            <person name="Cordum H."/>
            <person name="Wilson R."/>
            <person name="Cheng Z."/>
            <person name="Jin W."/>
            <person name="Jiang J."/>
            <person name="Leong S.A."/>
            <person name="Iwama H."/>
            <person name="Gojobori T."/>
            <person name="Itoh T."/>
            <person name="Niimura Y."/>
            <person name="Fujii Y."/>
            <person name="Habara T."/>
            <person name="Sakai H."/>
            <person name="Sato Y."/>
            <person name="Wilson G."/>
            <person name="Kumar K."/>
            <person name="McCouch S."/>
            <person name="Juretic N."/>
            <person name="Hoen D."/>
            <person name="Wright S."/>
            <person name="Bruskiewich R."/>
            <person name="Bureau T."/>
            <person name="Miyao A."/>
            <person name="Hirochika H."/>
            <person name="Nishikawa T."/>
            <person name="Kadowaki K."/>
            <person name="Sugiura M."/>
            <person name="Burr B."/>
            <person name="Sasaki T."/>
        </authorList>
    </citation>
    <scope>NUCLEOTIDE SEQUENCE [LARGE SCALE GENOMIC DNA]</scope>
    <source>
        <strain evidence="2">cv. Nipponbare</strain>
    </source>
</reference>
<dbReference type="Proteomes" id="UP000059680">
    <property type="component" value="Chromosome 8"/>
</dbReference>
<organism evidence="1 2">
    <name type="scientific">Oryza sativa subsp. japonica</name>
    <name type="common">Rice</name>
    <dbReference type="NCBI Taxonomy" id="39947"/>
    <lineage>
        <taxon>Eukaryota</taxon>
        <taxon>Viridiplantae</taxon>
        <taxon>Streptophyta</taxon>
        <taxon>Embryophyta</taxon>
        <taxon>Tracheophyta</taxon>
        <taxon>Spermatophyta</taxon>
        <taxon>Magnoliopsida</taxon>
        <taxon>Liliopsida</taxon>
        <taxon>Poales</taxon>
        <taxon>Poaceae</taxon>
        <taxon>BOP clade</taxon>
        <taxon>Oryzoideae</taxon>
        <taxon>Oryzeae</taxon>
        <taxon>Oryzinae</taxon>
        <taxon>Oryza</taxon>
        <taxon>Oryza sativa</taxon>
    </lineage>
</organism>
<gene>
    <name evidence="1" type="ordered locus">Os08g0205125</name>
    <name evidence="1" type="ORF">OSNPB_080205125</name>
</gene>
<evidence type="ECO:0000313" key="1">
    <source>
        <dbReference type="EMBL" id="BAT04291.1"/>
    </source>
</evidence>
<proteinExistence type="predicted"/>
<sequence>MDLIVVVPVLPGYEHILFTAVRNTDKIILLAPAKDQIKHHIMHPATHHHSIIILLWLNQTPIDKLIEIALANILQILPGRAPNEAFGYPLSNHIIPVDTGVLWVFGEIQEACSKMKRKILVAQV</sequence>